<dbReference type="InterPro" id="IPR000209">
    <property type="entry name" value="Peptidase_S8/S53_dom"/>
</dbReference>
<feature type="compositionally biased region" description="Basic residues" evidence="6">
    <location>
        <begin position="60"/>
        <end position="72"/>
    </location>
</feature>
<sequence length="478" mass="47033">MSGERASGVEDRVELAPVPVPVPVPVPTPAPAAVPAAALPEHHQRLAGVEGGGPGERPVRHTLRARPPRGRRRAPDVHGAQRPQRARRRMSAVSALLGIAAGLLLSTAAATATATPAHAASCAKSAGSPVIEAESWGQQRMGAERAWPRTTGGVVVAVIDTGVSASAASLQGAVLPGTDLAGGAGDVDCYGRGTFVGSLIAGRAMEGTEFVGIAPGATILPVRVTNDPGDYALGARLPSLLAQGIQAAVAGGARVIAVPLTAASSSPELAAAVQAAAAADVVVVAAASAPTTDAPAYPAAIDGVLSVAPLTSKGGAAPSALGAEPDLAAPSGGLVGAVPDGAGHVTGDEADLAVAYAAGAAALVRSEFPALTAQQVGERLMATADGSTAPRADGAEADPSLGHGVVDPVAAVSRLDPESVVTASGSTPQLVMPPKLDERPSDMALMIGLALVALVLATLGPLLGIVAVRRRRAAPMED</sequence>
<proteinExistence type="inferred from homology"/>
<gene>
    <name evidence="9" type="ORF">FJ657_04535</name>
</gene>
<dbReference type="SUPFAM" id="SSF52743">
    <property type="entry name" value="Subtilisin-like"/>
    <property type="match status" value="1"/>
</dbReference>
<evidence type="ECO:0000256" key="5">
    <source>
        <dbReference type="PROSITE-ProRule" id="PRU01240"/>
    </source>
</evidence>
<evidence type="ECO:0000256" key="6">
    <source>
        <dbReference type="SAM" id="MobiDB-lite"/>
    </source>
</evidence>
<dbReference type="InterPro" id="IPR036852">
    <property type="entry name" value="Peptidase_S8/S53_dom_sf"/>
</dbReference>
<keyword evidence="3" id="KW-0378">Hydrolase</keyword>
<dbReference type="InterPro" id="IPR050131">
    <property type="entry name" value="Peptidase_S8_subtilisin-like"/>
</dbReference>
<feature type="region of interest" description="Disordered" evidence="6">
    <location>
        <begin position="46"/>
        <end position="87"/>
    </location>
</feature>
<protein>
    <submittedName>
        <fullName evidence="9">S8 family serine peptidase</fullName>
    </submittedName>
</protein>
<evidence type="ECO:0000313" key="9">
    <source>
        <dbReference type="EMBL" id="TPW77914.1"/>
    </source>
</evidence>
<dbReference type="OrthoDB" id="3847604at2"/>
<comment type="caution">
    <text evidence="5">Lacks conserved residue(s) required for the propagation of feature annotation.</text>
</comment>
<evidence type="ECO:0000256" key="1">
    <source>
        <dbReference type="ARBA" id="ARBA00011073"/>
    </source>
</evidence>
<dbReference type="GO" id="GO:0006508">
    <property type="term" value="P:proteolysis"/>
    <property type="evidence" value="ECO:0007669"/>
    <property type="project" value="UniProtKB-KW"/>
</dbReference>
<comment type="caution">
    <text evidence="9">The sequence shown here is derived from an EMBL/GenBank/DDBJ whole genome shotgun (WGS) entry which is preliminary data.</text>
</comment>
<evidence type="ECO:0000256" key="7">
    <source>
        <dbReference type="SAM" id="Phobius"/>
    </source>
</evidence>
<organism evidence="9 10">
    <name type="scientific">Schumannella soli</name>
    <dbReference type="NCBI Taxonomy" id="2590779"/>
    <lineage>
        <taxon>Bacteria</taxon>
        <taxon>Bacillati</taxon>
        <taxon>Actinomycetota</taxon>
        <taxon>Actinomycetes</taxon>
        <taxon>Micrococcales</taxon>
        <taxon>Microbacteriaceae</taxon>
        <taxon>Schumannella</taxon>
    </lineage>
</organism>
<feature type="transmembrane region" description="Helical" evidence="7">
    <location>
        <begin position="443"/>
        <end position="468"/>
    </location>
</feature>
<dbReference type="RefSeq" id="WP_141162439.1">
    <property type="nucleotide sequence ID" value="NZ_VHQG01000001.1"/>
</dbReference>
<evidence type="ECO:0000259" key="8">
    <source>
        <dbReference type="Pfam" id="PF00082"/>
    </source>
</evidence>
<keyword evidence="10" id="KW-1185">Reference proteome</keyword>
<name>A0A506XYB7_9MICO</name>
<evidence type="ECO:0000256" key="3">
    <source>
        <dbReference type="ARBA" id="ARBA00022801"/>
    </source>
</evidence>
<keyword evidence="7" id="KW-0472">Membrane</keyword>
<dbReference type="EMBL" id="VHQG01000001">
    <property type="protein sequence ID" value="TPW77914.1"/>
    <property type="molecule type" value="Genomic_DNA"/>
</dbReference>
<dbReference type="PANTHER" id="PTHR43806:SF11">
    <property type="entry name" value="CEREVISIN-RELATED"/>
    <property type="match status" value="1"/>
</dbReference>
<dbReference type="AlphaFoldDB" id="A0A506XYB7"/>
<dbReference type="InterPro" id="IPR015500">
    <property type="entry name" value="Peptidase_S8_subtilisin-rel"/>
</dbReference>
<keyword evidence="2" id="KW-0645">Protease</keyword>
<feature type="transmembrane region" description="Helical" evidence="7">
    <location>
        <begin position="92"/>
        <end position="112"/>
    </location>
</feature>
<evidence type="ECO:0000256" key="4">
    <source>
        <dbReference type="ARBA" id="ARBA00022825"/>
    </source>
</evidence>
<evidence type="ECO:0000256" key="2">
    <source>
        <dbReference type="ARBA" id="ARBA00022670"/>
    </source>
</evidence>
<dbReference type="PANTHER" id="PTHR43806">
    <property type="entry name" value="PEPTIDASE S8"/>
    <property type="match status" value="1"/>
</dbReference>
<dbReference type="Gene3D" id="3.40.50.200">
    <property type="entry name" value="Peptidase S8/S53 domain"/>
    <property type="match status" value="1"/>
</dbReference>
<dbReference type="Proteomes" id="UP000316252">
    <property type="component" value="Unassembled WGS sequence"/>
</dbReference>
<accession>A0A506XYB7</accession>
<keyword evidence="7" id="KW-0812">Transmembrane</keyword>
<dbReference type="PROSITE" id="PS51892">
    <property type="entry name" value="SUBTILASE"/>
    <property type="match status" value="1"/>
</dbReference>
<comment type="similarity">
    <text evidence="1 5">Belongs to the peptidase S8 family.</text>
</comment>
<dbReference type="GO" id="GO:0004252">
    <property type="term" value="F:serine-type endopeptidase activity"/>
    <property type="evidence" value="ECO:0007669"/>
    <property type="project" value="InterPro"/>
</dbReference>
<feature type="domain" description="Peptidase S8/S53" evidence="8">
    <location>
        <begin position="153"/>
        <end position="390"/>
    </location>
</feature>
<keyword evidence="7" id="KW-1133">Transmembrane helix</keyword>
<evidence type="ECO:0000313" key="10">
    <source>
        <dbReference type="Proteomes" id="UP000316252"/>
    </source>
</evidence>
<dbReference type="PRINTS" id="PR00723">
    <property type="entry name" value="SUBTILISIN"/>
</dbReference>
<reference evidence="9 10" key="1">
    <citation type="submission" date="2019-06" db="EMBL/GenBank/DDBJ databases">
        <authorList>
            <person name="Li F."/>
        </authorList>
    </citation>
    <scope>NUCLEOTIDE SEQUENCE [LARGE SCALE GENOMIC DNA]</scope>
    <source>
        <strain evidence="9 10">10F1D-1</strain>
    </source>
</reference>
<keyword evidence="4" id="KW-0720">Serine protease</keyword>
<dbReference type="Pfam" id="PF00082">
    <property type="entry name" value="Peptidase_S8"/>
    <property type="match status" value="1"/>
</dbReference>